<dbReference type="InterPro" id="IPR004277">
    <property type="entry name" value="PSS"/>
</dbReference>
<feature type="region of interest" description="Disordered" evidence="1">
    <location>
        <begin position="253"/>
        <end position="286"/>
    </location>
</feature>
<name>A0ABQ9XXU3_9EUKA</name>
<evidence type="ECO:0000256" key="2">
    <source>
        <dbReference type="SAM" id="Phobius"/>
    </source>
</evidence>
<feature type="compositionally biased region" description="Low complexity" evidence="1">
    <location>
        <begin position="443"/>
        <end position="454"/>
    </location>
</feature>
<feature type="region of interest" description="Disordered" evidence="1">
    <location>
        <begin position="488"/>
        <end position="518"/>
    </location>
</feature>
<organism evidence="3 4">
    <name type="scientific">Blattamonas nauphoetae</name>
    <dbReference type="NCBI Taxonomy" id="2049346"/>
    <lineage>
        <taxon>Eukaryota</taxon>
        <taxon>Metamonada</taxon>
        <taxon>Preaxostyla</taxon>
        <taxon>Oxymonadida</taxon>
        <taxon>Blattamonas</taxon>
    </lineage>
</organism>
<sequence>MLYVMILTFLLYQKTEDTRQFLRFIDETLTFDPPYSVEIAREHLYSGLCLGDLVRHPLQWILERGVLEKILHWFIAAFIFRDYTILWTILVLVEVVKLLLEELFLIVFEPYIERVVVNIFICGALGIYQGMLTIRRFAIQRMDWSGESHPGGSLLSTPNTNYSYLSSVDGVSQSRDSGMGSQAPQLHTPSPGLVVSPSPYLLPQHVSLSSLHHIDDSESSDMYPEEIDDQKILQKRKLLIERRKKIEQRWKAEASEWMNEDLDESEESSVRQVDSDTDDQPRDFPRISAAQVVSFFKSIWSRIKREADSTDTEQKSSLPDESSEITQNHPPIVNREPQTGRESYFQLNRRLSSKNSQDGPNEANPFQPQDQPVNPQSPSFLPDGITRTDLLPSFHSLTPYPQLPLAIPSVISSTSSSSVGHNPSPYHTSSASHLNFLPPAAPPTRKLTPPLLTTHRFRPQKQRKQINNRKRKTMTLSQYNAILQSRYRVPIGSSGSEQEGESPLPEEKRLRNKPLAGSSPYSADIKMVSDATIETATKGQTDQVDIITGLSSSPTSHHPFAFTSLRTRFVQWLTPWELTQYRWNVHHQPRKIFHVTLIIAYGALNLVVRQILSLLVPINSHHPIMIARELLTLVIGMPAVGEMYKYSTHQTSNIGSFAWISFMVTALEVLLARLFLPPLRSPLPWSITVILVIFCVCIGFFGVYLHQKPPFLLLSRFTSAP</sequence>
<gene>
    <name evidence="3" type="ORF">BLNAU_8850</name>
</gene>
<dbReference type="Proteomes" id="UP001281761">
    <property type="component" value="Unassembled WGS sequence"/>
</dbReference>
<keyword evidence="2" id="KW-0472">Membrane</keyword>
<feature type="compositionally biased region" description="Basic residues" evidence="1">
    <location>
        <begin position="455"/>
        <end position="473"/>
    </location>
</feature>
<keyword evidence="2" id="KW-0812">Transmembrane</keyword>
<evidence type="ECO:0000313" key="3">
    <source>
        <dbReference type="EMBL" id="KAK2956286.1"/>
    </source>
</evidence>
<feature type="transmembrane region" description="Helical" evidence="2">
    <location>
        <begin position="682"/>
        <end position="705"/>
    </location>
</feature>
<dbReference type="GO" id="GO:0003882">
    <property type="term" value="F:CDP-diacylglycerol-serine O-phosphatidyltransferase activity"/>
    <property type="evidence" value="ECO:0007669"/>
    <property type="project" value="UniProtKB-EC"/>
</dbReference>
<feature type="compositionally biased region" description="Low complexity" evidence="1">
    <location>
        <begin position="490"/>
        <end position="503"/>
    </location>
</feature>
<dbReference type="Pfam" id="PF03034">
    <property type="entry name" value="PSS"/>
    <property type="match status" value="2"/>
</dbReference>
<keyword evidence="2" id="KW-1133">Transmembrane helix</keyword>
<feature type="compositionally biased region" description="Polar residues" evidence="1">
    <location>
        <begin position="315"/>
        <end position="329"/>
    </location>
</feature>
<keyword evidence="4" id="KW-1185">Reference proteome</keyword>
<comment type="caution">
    <text evidence="3">The sequence shown here is derived from an EMBL/GenBank/DDBJ whole genome shotgun (WGS) entry which is preliminary data.</text>
</comment>
<feature type="transmembrane region" description="Helical" evidence="2">
    <location>
        <begin position="115"/>
        <end position="134"/>
    </location>
</feature>
<reference evidence="3 4" key="1">
    <citation type="journal article" date="2022" name="bioRxiv">
        <title>Genomics of Preaxostyla Flagellates Illuminates Evolutionary Transitions and the Path Towards Mitochondrial Loss.</title>
        <authorList>
            <person name="Novak L.V.F."/>
            <person name="Treitli S.C."/>
            <person name="Pyrih J."/>
            <person name="Halakuc P."/>
            <person name="Pipaliya S.V."/>
            <person name="Vacek V."/>
            <person name="Brzon O."/>
            <person name="Soukal P."/>
            <person name="Eme L."/>
            <person name="Dacks J.B."/>
            <person name="Karnkowska A."/>
            <person name="Elias M."/>
            <person name="Hampl V."/>
        </authorList>
    </citation>
    <scope>NUCLEOTIDE SEQUENCE [LARGE SCALE GENOMIC DNA]</scope>
    <source>
        <strain evidence="3">NAU3</strain>
        <tissue evidence="3">Gut</tissue>
    </source>
</reference>
<feature type="region of interest" description="Disordered" evidence="1">
    <location>
        <begin position="412"/>
        <end position="475"/>
    </location>
</feature>
<feature type="region of interest" description="Disordered" evidence="1">
    <location>
        <begin position="352"/>
        <end position="387"/>
    </location>
</feature>
<dbReference type="EMBL" id="JARBJD010000058">
    <property type="protein sequence ID" value="KAK2956286.1"/>
    <property type="molecule type" value="Genomic_DNA"/>
</dbReference>
<protein>
    <submittedName>
        <fullName evidence="3">Phosphatidylserine synthase</fullName>
        <ecNumber evidence="3">2.7.8.8</ecNumber>
    </submittedName>
</protein>
<feature type="compositionally biased region" description="Acidic residues" evidence="1">
    <location>
        <begin position="258"/>
        <end position="267"/>
    </location>
</feature>
<feature type="transmembrane region" description="Helical" evidence="2">
    <location>
        <begin position="656"/>
        <end position="676"/>
    </location>
</feature>
<dbReference type="EC" id="2.7.8.8" evidence="3"/>
<feature type="region of interest" description="Disordered" evidence="1">
    <location>
        <begin position="306"/>
        <end position="340"/>
    </location>
</feature>
<accession>A0ABQ9XXU3</accession>
<evidence type="ECO:0000313" key="4">
    <source>
        <dbReference type="Proteomes" id="UP001281761"/>
    </source>
</evidence>
<proteinExistence type="predicted"/>
<evidence type="ECO:0000256" key="1">
    <source>
        <dbReference type="SAM" id="MobiDB-lite"/>
    </source>
</evidence>
<keyword evidence="3" id="KW-0808">Transferase</keyword>
<feature type="compositionally biased region" description="Polar residues" evidence="1">
    <location>
        <begin position="352"/>
        <end position="379"/>
    </location>
</feature>